<sequence length="169" mass="18447">MSKIWLIGIFIPLTLLGIAAAGTIFSGSLANVSYIIHGNSNTSSDTILPANINLGNLTAGQSGNYSAVASMEIHSPGYYKFELNNDVLKGEFSNFTAVIKFANYTVILTSDHNNNNDHHKADSHDEEKVYLQPGNYSVTIYIYYQVSNYAHSMTVNGSTLITVNEEDNS</sequence>
<dbReference type="RefSeq" id="WP_054837929.1">
    <property type="nucleotide sequence ID" value="NZ_BBBY01000003.1"/>
</dbReference>
<keyword evidence="2" id="KW-1185">Reference proteome</keyword>
<gene>
    <name evidence="1" type="ORF">GC250_07420</name>
</gene>
<dbReference type="AlphaFoldDB" id="A0A6A9QPQ5"/>
<name>A0A6A9QPQ5_SULME</name>
<accession>A0A6A9QPQ5</accession>
<evidence type="ECO:0000313" key="2">
    <source>
        <dbReference type="Proteomes" id="UP000470772"/>
    </source>
</evidence>
<comment type="caution">
    <text evidence="1">The sequence shown here is derived from an EMBL/GenBank/DDBJ whole genome shotgun (WGS) entry which is preliminary data.</text>
</comment>
<dbReference type="OrthoDB" id="36941at2157"/>
<proteinExistence type="predicted"/>
<organism evidence="1 2">
    <name type="scientific">Sulfuracidifex metallicus DSM 6482 = JCM 9184</name>
    <dbReference type="NCBI Taxonomy" id="523847"/>
    <lineage>
        <taxon>Archaea</taxon>
        <taxon>Thermoproteota</taxon>
        <taxon>Thermoprotei</taxon>
        <taxon>Sulfolobales</taxon>
        <taxon>Sulfolobaceae</taxon>
        <taxon>Sulfuracidifex</taxon>
    </lineage>
</organism>
<dbReference type="Proteomes" id="UP000470772">
    <property type="component" value="Unassembled WGS sequence"/>
</dbReference>
<dbReference type="EMBL" id="WGGD01000005">
    <property type="protein sequence ID" value="MUN29265.1"/>
    <property type="molecule type" value="Genomic_DNA"/>
</dbReference>
<reference evidence="1 2" key="1">
    <citation type="submission" date="2019-10" db="EMBL/GenBank/DDBJ databases">
        <title>Sequencing and Assembly of Multiple Reported Metal-Biooxidizing Members of the Extremely Thermoacidophilic Archaeal Family Sulfolobaceae.</title>
        <authorList>
            <person name="Counts J.A."/>
            <person name="Kelly R.M."/>
        </authorList>
    </citation>
    <scope>NUCLEOTIDE SEQUENCE [LARGE SCALE GENOMIC DNA]</scope>
    <source>
        <strain evidence="1 2">DSM 6482</strain>
    </source>
</reference>
<evidence type="ECO:0000313" key="1">
    <source>
        <dbReference type="EMBL" id="MUN29265.1"/>
    </source>
</evidence>
<protein>
    <submittedName>
        <fullName evidence="1">Uncharacterized protein</fullName>
    </submittedName>
</protein>